<evidence type="ECO:0000313" key="1">
    <source>
        <dbReference type="EMBL" id="APU12779.1"/>
    </source>
</evidence>
<evidence type="ECO:0000313" key="2">
    <source>
        <dbReference type="Proteomes" id="UP000185511"/>
    </source>
</evidence>
<dbReference type="EMBL" id="CP016076">
    <property type="protein sequence ID" value="APU12779.1"/>
    <property type="molecule type" value="Genomic_DNA"/>
</dbReference>
<organism evidence="1 2">
    <name type="scientific">Actinoalloteichus fjordicus</name>
    <dbReference type="NCBI Taxonomy" id="1612552"/>
    <lineage>
        <taxon>Bacteria</taxon>
        <taxon>Bacillati</taxon>
        <taxon>Actinomycetota</taxon>
        <taxon>Actinomycetes</taxon>
        <taxon>Pseudonocardiales</taxon>
        <taxon>Pseudonocardiaceae</taxon>
        <taxon>Actinoalloteichus</taxon>
    </lineage>
</organism>
<dbReference type="KEGG" id="acad:UA74_03490"/>
<protein>
    <submittedName>
        <fullName evidence="1">Uncharacterized protein</fullName>
    </submittedName>
</protein>
<dbReference type="Proteomes" id="UP000185511">
    <property type="component" value="Chromosome"/>
</dbReference>
<name>A0AAC9LAI3_9PSEU</name>
<keyword evidence="2" id="KW-1185">Reference proteome</keyword>
<dbReference type="AlphaFoldDB" id="A0AAC9LAI3"/>
<proteinExistence type="predicted"/>
<dbReference type="RefSeq" id="WP_075763799.1">
    <property type="nucleotide sequence ID" value="NZ_CP016076.1"/>
</dbReference>
<sequence length="68" mass="7037">MIALVLGGSAFVVVGFALAYWGYRAPKPAARVRSLSVMSILARCAVEASQQAAYRPALAGRINVGVGS</sequence>
<accession>A0AAC9LAI3</accession>
<reference evidence="2" key="1">
    <citation type="submission" date="2016-06" db="EMBL/GenBank/DDBJ databases">
        <title>Complete genome sequence of Actinoalloteichus fjordicus DSM 46855 (=ADI127-17), type strain of the new species Actinoalloteichus fjordicus.</title>
        <authorList>
            <person name="Ruckert C."/>
            <person name="Nouioui I."/>
            <person name="Willmese J."/>
            <person name="van Wezel G."/>
            <person name="Klenk H.-P."/>
            <person name="Kalinowski J."/>
            <person name="Zotchev S.B."/>
        </authorList>
    </citation>
    <scope>NUCLEOTIDE SEQUENCE [LARGE SCALE GENOMIC DNA]</scope>
    <source>
        <strain evidence="2">ADI127-7</strain>
    </source>
</reference>
<gene>
    <name evidence="1" type="ORF">UA74_03490</name>
</gene>